<gene>
    <name evidence="2" type="ORF">MNOR_LOCUS17971</name>
</gene>
<feature type="transmembrane region" description="Helical" evidence="1">
    <location>
        <begin position="12"/>
        <end position="30"/>
    </location>
</feature>
<comment type="caution">
    <text evidence="2">The sequence shown here is derived from an EMBL/GenBank/DDBJ whole genome shotgun (WGS) entry which is preliminary data.</text>
</comment>
<evidence type="ECO:0000313" key="2">
    <source>
        <dbReference type="EMBL" id="CAL4105058.1"/>
    </source>
</evidence>
<dbReference type="EMBL" id="CAXKWB010012637">
    <property type="protein sequence ID" value="CAL4105058.1"/>
    <property type="molecule type" value="Genomic_DNA"/>
</dbReference>
<keyword evidence="1" id="KW-0812">Transmembrane</keyword>
<dbReference type="Proteomes" id="UP001497623">
    <property type="component" value="Unassembled WGS sequence"/>
</dbReference>
<keyword evidence="1" id="KW-1133">Transmembrane helix</keyword>
<keyword evidence="1" id="KW-0472">Membrane</keyword>
<sequence>MVSAEMGFSGQNTLLVLLVIVAPSLQWFAVPRHRVNFRSPARLPKQKILTDREYYTYYHTPDDSSPLTPHYGDDFFSDHLINRLNKENNLPSFQYELNSQNLYDRTYKVDEFYDEKPLNNDNYYRTNFRSKKYNFDYQDINRTINRKNKDNKINYSQDYYLGNIKSGMEAKRPNYKRRFAFRQNNDNNYRNSIKNLNNRPYYQNSNINDPNTQFNHQRDQYIQYYYP</sequence>
<accession>A0AAV2QZ17</accession>
<reference evidence="2 3" key="1">
    <citation type="submission" date="2024-05" db="EMBL/GenBank/DDBJ databases">
        <authorList>
            <person name="Wallberg A."/>
        </authorList>
    </citation>
    <scope>NUCLEOTIDE SEQUENCE [LARGE SCALE GENOMIC DNA]</scope>
</reference>
<protein>
    <submittedName>
        <fullName evidence="2">Uncharacterized protein</fullName>
    </submittedName>
</protein>
<evidence type="ECO:0000256" key="1">
    <source>
        <dbReference type="SAM" id="Phobius"/>
    </source>
</evidence>
<proteinExistence type="predicted"/>
<feature type="non-terminal residue" evidence="2">
    <location>
        <position position="227"/>
    </location>
</feature>
<organism evidence="2 3">
    <name type="scientific">Meganyctiphanes norvegica</name>
    <name type="common">Northern krill</name>
    <name type="synonym">Thysanopoda norvegica</name>
    <dbReference type="NCBI Taxonomy" id="48144"/>
    <lineage>
        <taxon>Eukaryota</taxon>
        <taxon>Metazoa</taxon>
        <taxon>Ecdysozoa</taxon>
        <taxon>Arthropoda</taxon>
        <taxon>Crustacea</taxon>
        <taxon>Multicrustacea</taxon>
        <taxon>Malacostraca</taxon>
        <taxon>Eumalacostraca</taxon>
        <taxon>Eucarida</taxon>
        <taxon>Euphausiacea</taxon>
        <taxon>Euphausiidae</taxon>
        <taxon>Meganyctiphanes</taxon>
    </lineage>
</organism>
<evidence type="ECO:0000313" key="3">
    <source>
        <dbReference type="Proteomes" id="UP001497623"/>
    </source>
</evidence>
<keyword evidence="3" id="KW-1185">Reference proteome</keyword>
<dbReference type="AlphaFoldDB" id="A0AAV2QZ17"/>
<name>A0AAV2QZ17_MEGNR</name>